<organism evidence="1 2">
    <name type="scientific">Eiseniibacteriota bacterium</name>
    <dbReference type="NCBI Taxonomy" id="2212470"/>
    <lineage>
        <taxon>Bacteria</taxon>
        <taxon>Candidatus Eiseniibacteriota</taxon>
    </lineage>
</organism>
<dbReference type="AlphaFoldDB" id="A0A956RN82"/>
<dbReference type="Proteomes" id="UP000697710">
    <property type="component" value="Unassembled WGS sequence"/>
</dbReference>
<dbReference type="EMBL" id="JAGQHR010000001">
    <property type="protein sequence ID" value="MCA9726072.1"/>
    <property type="molecule type" value="Genomic_DNA"/>
</dbReference>
<reference evidence="1" key="1">
    <citation type="submission" date="2020-04" db="EMBL/GenBank/DDBJ databases">
        <authorList>
            <person name="Zhang T."/>
        </authorList>
    </citation>
    <scope>NUCLEOTIDE SEQUENCE</scope>
    <source>
        <strain evidence="1">HKST-UBA01</strain>
    </source>
</reference>
<gene>
    <name evidence="1" type="ORF">KC729_00205</name>
</gene>
<protein>
    <submittedName>
        <fullName evidence="1">Uncharacterized protein</fullName>
    </submittedName>
</protein>
<name>A0A956RN82_UNCEI</name>
<comment type="caution">
    <text evidence="1">The sequence shown here is derived from an EMBL/GenBank/DDBJ whole genome shotgun (WGS) entry which is preliminary data.</text>
</comment>
<accession>A0A956RN82</accession>
<evidence type="ECO:0000313" key="2">
    <source>
        <dbReference type="Proteomes" id="UP000697710"/>
    </source>
</evidence>
<proteinExistence type="predicted"/>
<sequence>MSEQIGGLSTTEPELRRLWVGRSVLWCYRVRVLDVTAAEPLAEELRARQFRVEVDRARAGGFGA</sequence>
<evidence type="ECO:0000313" key="1">
    <source>
        <dbReference type="EMBL" id="MCA9726072.1"/>
    </source>
</evidence>
<reference evidence="1" key="2">
    <citation type="journal article" date="2021" name="Microbiome">
        <title>Successional dynamics and alternative stable states in a saline activated sludge microbial community over 9 years.</title>
        <authorList>
            <person name="Wang Y."/>
            <person name="Ye J."/>
            <person name="Ju F."/>
            <person name="Liu L."/>
            <person name="Boyd J.A."/>
            <person name="Deng Y."/>
            <person name="Parks D.H."/>
            <person name="Jiang X."/>
            <person name="Yin X."/>
            <person name="Woodcroft B.J."/>
            <person name="Tyson G.W."/>
            <person name="Hugenholtz P."/>
            <person name="Polz M.F."/>
            <person name="Zhang T."/>
        </authorList>
    </citation>
    <scope>NUCLEOTIDE SEQUENCE</scope>
    <source>
        <strain evidence="1">HKST-UBA01</strain>
    </source>
</reference>